<feature type="transmembrane region" description="Helical" evidence="2">
    <location>
        <begin position="21"/>
        <end position="43"/>
    </location>
</feature>
<dbReference type="EMBL" id="CP095342">
    <property type="protein sequence ID" value="XAG62454.1"/>
    <property type="molecule type" value="Genomic_DNA"/>
</dbReference>
<organism evidence="4">
    <name type="scientific">bacterium 19MO02SH05</name>
    <dbReference type="NCBI Taxonomy" id="2920696"/>
    <lineage>
        <taxon>Bacteria</taxon>
    </lineage>
</organism>
<keyword evidence="4" id="KW-0067">ATP-binding</keyword>
<feature type="transmembrane region" description="Helical" evidence="2">
    <location>
        <begin position="154"/>
        <end position="176"/>
    </location>
</feature>
<dbReference type="Pfam" id="PF17149">
    <property type="entry name" value="CHASE5"/>
    <property type="match status" value="1"/>
</dbReference>
<sequence length="509" mass="58278">MTQQYTDAVSNPFSSRIGRRIIIIMVILSGILTLTTTLLQIYWDYRQEINDINQKHYEVENVHSELLVSSLWSYDLALLQQHLDLLVNLPKIQYLEIQSVQTVLSAGEKVENYPITDTYPLVYFNLPDQSFETIGTIYVESNAEEIYTALFQQFLTTLAINAFKTLFVCGILLIVFHSSINQRIFQIVEYLRRYNPRHPDLPLQLNNHKWVMEKNDELDLLGYEANRITANITKLYQNIQQEKERLADFTQVSSDWLWETNQQGELIYCSESMINTLRIDLEQKPTFNDIDCFSKTNDLLIALEQQRNFNHCEVTIEQASGKQYLMLQAIARYKDEIFIGFRGTALNISSLKNTQLQLHELNESLEQQVAIRTHDLELSMAQLKATQKQLIEAEKLSALGGLVAGVAHEVNTPLGISVTAASIINETAIALNQAFSNQTLTSTEFSELMQRMTSSGKMLENNLNRAAKLIRDFKQTAVDQVSESRCEFELVQTLDALMASLHSETKKIP</sequence>
<accession>A0AAU6TLA4</accession>
<dbReference type="AlphaFoldDB" id="A0AAU6TLA4"/>
<evidence type="ECO:0000256" key="1">
    <source>
        <dbReference type="SAM" id="Coils"/>
    </source>
</evidence>
<dbReference type="GO" id="GO:0005524">
    <property type="term" value="F:ATP binding"/>
    <property type="evidence" value="ECO:0007669"/>
    <property type="project" value="UniProtKB-KW"/>
</dbReference>
<protein>
    <submittedName>
        <fullName evidence="4">ATP-binding protein</fullName>
    </submittedName>
</protein>
<name>A0AAU6TLA4_UNCXX</name>
<reference evidence="4" key="1">
    <citation type="submission" date="2022-03" db="EMBL/GenBank/DDBJ databases">
        <title>Sea Food Isolates.</title>
        <authorList>
            <person name="Li c."/>
        </authorList>
    </citation>
    <scope>NUCLEOTIDE SEQUENCE</scope>
    <source>
        <strain evidence="4">19MO02SH05</strain>
    </source>
</reference>
<feature type="domain" description="Periplasmic sensor" evidence="3">
    <location>
        <begin position="44"/>
        <end position="150"/>
    </location>
</feature>
<gene>
    <name evidence="4" type="ORF">MRL64_06770</name>
</gene>
<keyword evidence="2" id="KW-0472">Membrane</keyword>
<evidence type="ECO:0000313" key="4">
    <source>
        <dbReference type="EMBL" id="XAG62454.1"/>
    </source>
</evidence>
<dbReference type="Gene3D" id="1.10.287.130">
    <property type="match status" value="1"/>
</dbReference>
<proteinExistence type="predicted"/>
<keyword evidence="2" id="KW-0812">Transmembrane</keyword>
<dbReference type="InterPro" id="IPR033414">
    <property type="entry name" value="Sensor_dom"/>
</dbReference>
<keyword evidence="4" id="KW-0547">Nucleotide-binding</keyword>
<evidence type="ECO:0000256" key="2">
    <source>
        <dbReference type="SAM" id="Phobius"/>
    </source>
</evidence>
<keyword evidence="2" id="KW-1133">Transmembrane helix</keyword>
<feature type="coiled-coil region" evidence="1">
    <location>
        <begin position="348"/>
        <end position="396"/>
    </location>
</feature>
<keyword evidence="1" id="KW-0175">Coiled coil</keyword>
<evidence type="ECO:0000259" key="3">
    <source>
        <dbReference type="Pfam" id="PF17149"/>
    </source>
</evidence>